<dbReference type="AlphaFoldDB" id="A0A1J7GNH5"/>
<reference evidence="9 10" key="1">
    <citation type="journal article" date="2017" name="Plant Biotechnol. J.">
        <title>A comprehensive draft genome sequence for lupin (Lupinus angustifolius), an emerging health food: insights into plant-microbe interactions and legume evolution.</title>
        <authorList>
            <person name="Hane J.K."/>
            <person name="Ming Y."/>
            <person name="Kamphuis L.G."/>
            <person name="Nelson M.N."/>
            <person name="Garg G."/>
            <person name="Atkins C.A."/>
            <person name="Bayer P.E."/>
            <person name="Bravo A."/>
            <person name="Bringans S."/>
            <person name="Cannon S."/>
            <person name="Edwards D."/>
            <person name="Foley R."/>
            <person name="Gao L.L."/>
            <person name="Harrison M.J."/>
            <person name="Huang W."/>
            <person name="Hurgobin B."/>
            <person name="Li S."/>
            <person name="Liu C.W."/>
            <person name="McGrath A."/>
            <person name="Morahan G."/>
            <person name="Murray J."/>
            <person name="Weller J."/>
            <person name="Jian J."/>
            <person name="Singh K.B."/>
        </authorList>
    </citation>
    <scope>NUCLEOTIDE SEQUENCE [LARGE SCALE GENOMIC DNA]</scope>
    <source>
        <strain evidence="10">cv. Tanjil</strain>
        <tissue evidence="9">Whole plant</tissue>
    </source>
</reference>
<dbReference type="PANTHER" id="PTHR12315">
    <property type="entry name" value="BICOID-INTERACTING PROTEIN RELATED"/>
    <property type="match status" value="1"/>
</dbReference>
<dbReference type="InterPro" id="IPR039772">
    <property type="entry name" value="Bin3-like"/>
</dbReference>
<gene>
    <name evidence="9" type="ORF">TanjilG_06833</name>
</gene>
<dbReference type="SUPFAM" id="SSF53335">
    <property type="entry name" value="S-adenosyl-L-methionine-dependent methyltransferases"/>
    <property type="match status" value="1"/>
</dbReference>
<evidence type="ECO:0000256" key="5">
    <source>
        <dbReference type="PROSITE-ProRule" id="PRU00848"/>
    </source>
</evidence>
<dbReference type="GO" id="GO:0008173">
    <property type="term" value="F:RNA methyltransferase activity"/>
    <property type="evidence" value="ECO:0007669"/>
    <property type="project" value="UniProtKB-UniRule"/>
</dbReference>
<keyword evidence="3 6" id="KW-0808">Transferase</keyword>
<comment type="similarity">
    <text evidence="1 6">Belongs to the methyltransferase superfamily.</text>
</comment>
<dbReference type="InterPro" id="IPR010675">
    <property type="entry name" value="Bin3_C"/>
</dbReference>
<keyword evidence="2 6" id="KW-0489">Methyltransferase</keyword>
<dbReference type="Gene3D" id="3.40.50.150">
    <property type="entry name" value="Vaccinia Virus protein VP39"/>
    <property type="match status" value="1"/>
</dbReference>
<feature type="compositionally biased region" description="Basic and acidic residues" evidence="7">
    <location>
        <begin position="138"/>
        <end position="150"/>
    </location>
</feature>
<feature type="compositionally biased region" description="Basic and acidic residues" evidence="7">
    <location>
        <begin position="29"/>
        <end position="45"/>
    </location>
</feature>
<dbReference type="InterPro" id="IPR029063">
    <property type="entry name" value="SAM-dependent_MTases_sf"/>
</dbReference>
<proteinExistence type="inferred from homology"/>
<dbReference type="CDD" id="cd02440">
    <property type="entry name" value="AdoMet_MTases"/>
    <property type="match status" value="1"/>
</dbReference>
<dbReference type="Pfam" id="PF06859">
    <property type="entry name" value="Bin3"/>
    <property type="match status" value="1"/>
</dbReference>
<dbReference type="InterPro" id="IPR024160">
    <property type="entry name" value="BIN3_SAM-bd_dom"/>
</dbReference>
<sequence>MAIELMENNAEDESKKEEKQNMEQNGTVEEVKNNAEEDESKREENQNMEQEGTVEGVKNNAAEDESKKDENQNMEQEGTVEGVKNNAAEDESKKDENQNMEQEGTVEGVKNNAAEDESKKDENQNMEQEGIVEGVKNNAEENASKKEENKNMNQEGIVEGVKNDAAEDESEKKKRKHHYYGNYKHYYASRNGGKFNQDPRLEIFKKEWFQGKDCLDIGCNSGIVTICIAEKFCCRSILGIDIDPGRIKEAQSNLRKAVRSIYAEKRMRLQGSQLNKLLKQTQVFENDILKDQGKYLNKPAEPAENLDQEIPRRNLGHIVSFKQENFLEAAYDPHEEHYDTILCLSVTQWIHLNWGDDGLMTLFSKIRDLLRPGGLFVLEPHKWKSYRRKRKITETTYLNYKSIKLRPERFMRTLLEKVGFKALIHFSSSERINGKSHYNRDILVFKKSELSHAEKAGA</sequence>
<organism evidence="9 10">
    <name type="scientific">Lupinus angustifolius</name>
    <name type="common">Narrow-leaved blue lupine</name>
    <dbReference type="NCBI Taxonomy" id="3871"/>
    <lineage>
        <taxon>Eukaryota</taxon>
        <taxon>Viridiplantae</taxon>
        <taxon>Streptophyta</taxon>
        <taxon>Embryophyta</taxon>
        <taxon>Tracheophyta</taxon>
        <taxon>Spermatophyta</taxon>
        <taxon>Magnoliopsida</taxon>
        <taxon>eudicotyledons</taxon>
        <taxon>Gunneridae</taxon>
        <taxon>Pentapetalae</taxon>
        <taxon>rosids</taxon>
        <taxon>fabids</taxon>
        <taxon>Fabales</taxon>
        <taxon>Fabaceae</taxon>
        <taxon>Papilionoideae</taxon>
        <taxon>50 kb inversion clade</taxon>
        <taxon>genistoids sensu lato</taxon>
        <taxon>core genistoids</taxon>
        <taxon>Genisteae</taxon>
        <taxon>Lupinus</taxon>
    </lineage>
</organism>
<accession>A0A1J7GNH5</accession>
<dbReference type="GO" id="GO:0040031">
    <property type="term" value="P:snRNA modification"/>
    <property type="evidence" value="ECO:0007669"/>
    <property type="project" value="TreeGrafter"/>
</dbReference>
<evidence type="ECO:0000256" key="7">
    <source>
        <dbReference type="SAM" id="MobiDB-lite"/>
    </source>
</evidence>
<evidence type="ECO:0000256" key="6">
    <source>
        <dbReference type="RuleBase" id="RU367087"/>
    </source>
</evidence>
<dbReference type="STRING" id="3871.A0A1J7GNH5"/>
<keyword evidence="10" id="KW-1185">Reference proteome</keyword>
<evidence type="ECO:0000256" key="1">
    <source>
        <dbReference type="ARBA" id="ARBA00008361"/>
    </source>
</evidence>
<dbReference type="OMA" id="NMEQEGT"/>
<dbReference type="Proteomes" id="UP000188354">
    <property type="component" value="Chromosome LG16"/>
</dbReference>
<dbReference type="Gramene" id="OIV95857">
    <property type="protein sequence ID" value="OIV95857"/>
    <property type="gene ID" value="TanjilG_06833"/>
</dbReference>
<dbReference type="PANTHER" id="PTHR12315:SF0">
    <property type="entry name" value="7SK SNRNA METHYLPHOSPHATE CAPPING ENZYME"/>
    <property type="match status" value="1"/>
</dbReference>
<feature type="region of interest" description="Disordered" evidence="7">
    <location>
        <begin position="1"/>
        <end position="176"/>
    </location>
</feature>
<protein>
    <recommendedName>
        <fullName evidence="6">RNA methyltransferase</fullName>
        <ecNumber evidence="6">2.1.1.-</ecNumber>
    </recommendedName>
</protein>
<evidence type="ECO:0000313" key="9">
    <source>
        <dbReference type="EMBL" id="OIV95857.1"/>
    </source>
</evidence>
<dbReference type="GO" id="GO:0032259">
    <property type="term" value="P:methylation"/>
    <property type="evidence" value="ECO:0007669"/>
    <property type="project" value="UniProtKB-KW"/>
</dbReference>
<dbReference type="GO" id="GO:0017069">
    <property type="term" value="F:snRNA binding"/>
    <property type="evidence" value="ECO:0007669"/>
    <property type="project" value="TreeGrafter"/>
</dbReference>
<feature type="domain" description="Bin3-type SAM" evidence="8">
    <location>
        <begin position="198"/>
        <end position="450"/>
    </location>
</feature>
<keyword evidence="4 5" id="KW-0949">S-adenosyl-L-methionine</keyword>
<dbReference type="PROSITE" id="PS51515">
    <property type="entry name" value="BIN3_SAM"/>
    <property type="match status" value="1"/>
</dbReference>
<evidence type="ECO:0000256" key="3">
    <source>
        <dbReference type="ARBA" id="ARBA00022679"/>
    </source>
</evidence>
<evidence type="ECO:0000313" key="10">
    <source>
        <dbReference type="Proteomes" id="UP000188354"/>
    </source>
</evidence>
<dbReference type="EMBL" id="CM007376">
    <property type="protein sequence ID" value="OIV95857.1"/>
    <property type="molecule type" value="Genomic_DNA"/>
</dbReference>
<dbReference type="GO" id="GO:0008171">
    <property type="term" value="F:O-methyltransferase activity"/>
    <property type="evidence" value="ECO:0007669"/>
    <property type="project" value="UniProtKB-UniRule"/>
</dbReference>
<evidence type="ECO:0000259" key="8">
    <source>
        <dbReference type="PROSITE" id="PS51515"/>
    </source>
</evidence>
<dbReference type="EC" id="2.1.1.-" evidence="6"/>
<evidence type="ECO:0000256" key="4">
    <source>
        <dbReference type="ARBA" id="ARBA00022691"/>
    </source>
</evidence>
<evidence type="ECO:0000256" key="2">
    <source>
        <dbReference type="ARBA" id="ARBA00022603"/>
    </source>
</evidence>
<name>A0A1J7GNH5_LUPAN</name>
<feature type="compositionally biased region" description="Basic and acidic residues" evidence="7">
    <location>
        <begin position="12"/>
        <end position="21"/>
    </location>
</feature>